<feature type="transmembrane region" description="Helical" evidence="10">
    <location>
        <begin position="212"/>
        <end position="234"/>
    </location>
</feature>
<evidence type="ECO:0000256" key="7">
    <source>
        <dbReference type="ARBA" id="ARBA00023136"/>
    </source>
</evidence>
<proteinExistence type="inferred from homology"/>
<dbReference type="KEGG" id="bbro:BAU06_11460"/>
<keyword evidence="8 10" id="KW-0975">Bacterial flagellum</keyword>
<dbReference type="PANTHER" id="PTHR30065:SF8">
    <property type="entry name" value="FLAGELLAR BIOSYNTHETIC PROTEIN FLIR"/>
    <property type="match status" value="1"/>
</dbReference>
<name>A0A193FHU6_9BORD</name>
<keyword evidence="5 10" id="KW-0812">Transmembrane</keyword>
<accession>A0A193FHU6</accession>
<dbReference type="GO" id="GO:0006605">
    <property type="term" value="P:protein targeting"/>
    <property type="evidence" value="ECO:0007669"/>
    <property type="project" value="UniProtKB-UniRule"/>
</dbReference>
<evidence type="ECO:0000256" key="1">
    <source>
        <dbReference type="ARBA" id="ARBA00002578"/>
    </source>
</evidence>
<keyword evidence="12" id="KW-0966">Cell projection</keyword>
<feature type="transmembrane region" description="Helical" evidence="10">
    <location>
        <begin position="132"/>
        <end position="160"/>
    </location>
</feature>
<evidence type="ECO:0000313" key="11">
    <source>
        <dbReference type="EMBL" id="ANN66818.1"/>
    </source>
</evidence>
<dbReference type="Proteomes" id="UP000091897">
    <property type="component" value="Chromosome"/>
</dbReference>
<dbReference type="OrthoDB" id="9797790at2"/>
<dbReference type="NCBIfam" id="TIGR01400">
    <property type="entry name" value="fliR"/>
    <property type="match status" value="1"/>
</dbReference>
<comment type="similarity">
    <text evidence="2 10">Belongs to the FliR/MopE/SpaR family.</text>
</comment>
<dbReference type="Pfam" id="PF01311">
    <property type="entry name" value="Bac_export_1"/>
    <property type="match status" value="1"/>
</dbReference>
<protein>
    <recommendedName>
        <fullName evidence="3 9">Flagellar biosynthetic protein FliR</fullName>
    </recommendedName>
</protein>
<dbReference type="InterPro" id="IPR002010">
    <property type="entry name" value="T3SS_IM_R"/>
</dbReference>
<evidence type="ECO:0000256" key="3">
    <source>
        <dbReference type="ARBA" id="ARBA00021717"/>
    </source>
</evidence>
<evidence type="ECO:0000313" key="14">
    <source>
        <dbReference type="Proteomes" id="UP000092213"/>
    </source>
</evidence>
<dbReference type="GO" id="GO:0009425">
    <property type="term" value="C:bacterial-type flagellum basal body"/>
    <property type="evidence" value="ECO:0007669"/>
    <property type="project" value="UniProtKB-SubCell"/>
</dbReference>
<reference evidence="13 14" key="1">
    <citation type="submission" date="2016-06" db="EMBL/GenBank/DDBJ databases">
        <title>Complete genome sequences of Bordetella bronchialis and Bordetella flabilis.</title>
        <authorList>
            <person name="LiPuma J.J."/>
            <person name="Spilker T."/>
        </authorList>
    </citation>
    <scope>NUCLEOTIDE SEQUENCE [LARGE SCALE GENOMIC DNA]</scope>
    <source>
        <strain evidence="12 14">AU17976</strain>
        <strain evidence="11 13">AU3182</strain>
    </source>
</reference>
<dbReference type="InterPro" id="IPR006303">
    <property type="entry name" value="FliR"/>
</dbReference>
<keyword evidence="12" id="KW-0282">Flagellum</keyword>
<keyword evidence="12" id="KW-0969">Cilium</keyword>
<evidence type="ECO:0000313" key="13">
    <source>
        <dbReference type="Proteomes" id="UP000091897"/>
    </source>
</evidence>
<keyword evidence="7 10" id="KW-0472">Membrane</keyword>
<comment type="function">
    <text evidence="1 10">Role in flagellar biosynthesis.</text>
</comment>
<dbReference type="PANTHER" id="PTHR30065">
    <property type="entry name" value="FLAGELLAR BIOSYNTHETIC PROTEIN FLIR"/>
    <property type="match status" value="1"/>
</dbReference>
<dbReference type="AlphaFoldDB" id="A0A193FHU6"/>
<evidence type="ECO:0000256" key="5">
    <source>
        <dbReference type="ARBA" id="ARBA00022692"/>
    </source>
</evidence>
<feature type="transmembrane region" description="Helical" evidence="10">
    <location>
        <begin position="41"/>
        <end position="58"/>
    </location>
</feature>
<dbReference type="EMBL" id="CP016171">
    <property type="protein sequence ID" value="ANN71894.1"/>
    <property type="molecule type" value="Genomic_DNA"/>
</dbReference>
<evidence type="ECO:0000256" key="6">
    <source>
        <dbReference type="ARBA" id="ARBA00022989"/>
    </source>
</evidence>
<dbReference type="Proteomes" id="UP000092213">
    <property type="component" value="Chromosome"/>
</dbReference>
<keyword evidence="6 10" id="KW-1133">Transmembrane helix</keyword>
<dbReference type="GO" id="GO:0005886">
    <property type="term" value="C:plasma membrane"/>
    <property type="evidence" value="ECO:0007669"/>
    <property type="project" value="UniProtKB-SubCell"/>
</dbReference>
<dbReference type="RefSeq" id="WP_066349015.1">
    <property type="nucleotide sequence ID" value="NZ_CBCSFJ010000029.1"/>
</dbReference>
<organism evidence="12 14">
    <name type="scientific">Bordetella bronchialis</name>
    <dbReference type="NCBI Taxonomy" id="463025"/>
    <lineage>
        <taxon>Bacteria</taxon>
        <taxon>Pseudomonadati</taxon>
        <taxon>Pseudomonadota</taxon>
        <taxon>Betaproteobacteria</taxon>
        <taxon>Burkholderiales</taxon>
        <taxon>Alcaligenaceae</taxon>
        <taxon>Bordetella</taxon>
    </lineage>
</organism>
<dbReference type="PRINTS" id="PR00953">
    <property type="entry name" value="TYPE3IMRPROT"/>
</dbReference>
<sequence length="262" mass="27571">MITFTLDQWYGWINTFLWPFARLLALIGVAPLFGETSAPRTTKIGLAAILAIVISPSLPPMPTVAPGSLAGLWILAQQVFIGVAMGFCMRVCFAAVQTAGDFVGLQMGLSLATIFDPTTQANTEVLARLFNILAMLMFLSVNGHLMMLGMLVKTFTILPIGTPALNPEGWSMVAQLGSKIFSSGLLLALPLIASLLAIQLALGILNRAAPQLSVFAVGFPLTLIAGVLLLAVALPQSTGFLSGLFQEGINAMERLAGLLGGT</sequence>
<keyword evidence="4 10" id="KW-1003">Cell membrane</keyword>
<evidence type="ECO:0000256" key="8">
    <source>
        <dbReference type="ARBA" id="ARBA00023143"/>
    </source>
</evidence>
<feature type="transmembrane region" description="Helical" evidence="10">
    <location>
        <begin position="180"/>
        <end position="205"/>
    </location>
</feature>
<evidence type="ECO:0000313" key="12">
    <source>
        <dbReference type="EMBL" id="ANN71894.1"/>
    </source>
</evidence>
<keyword evidence="13" id="KW-1185">Reference proteome</keyword>
<evidence type="ECO:0000256" key="4">
    <source>
        <dbReference type="ARBA" id="ARBA00022475"/>
    </source>
</evidence>
<gene>
    <name evidence="11" type="ORF">BAU06_11460</name>
    <name evidence="12" type="ORF">BAU08_11655</name>
</gene>
<evidence type="ECO:0000256" key="9">
    <source>
        <dbReference type="NCBIfam" id="TIGR01400"/>
    </source>
</evidence>
<feature type="transmembrane region" description="Helical" evidence="10">
    <location>
        <begin position="16"/>
        <end position="34"/>
    </location>
</feature>
<evidence type="ECO:0000256" key="10">
    <source>
        <dbReference type="RuleBase" id="RU362071"/>
    </source>
</evidence>
<feature type="transmembrane region" description="Helical" evidence="10">
    <location>
        <begin position="70"/>
        <end position="93"/>
    </location>
</feature>
<dbReference type="EMBL" id="CP016170">
    <property type="protein sequence ID" value="ANN66818.1"/>
    <property type="molecule type" value="Genomic_DNA"/>
</dbReference>
<evidence type="ECO:0000256" key="2">
    <source>
        <dbReference type="ARBA" id="ARBA00009772"/>
    </source>
</evidence>
<dbReference type="STRING" id="463025.BAU08_11655"/>
<comment type="subcellular location">
    <subcellularLocation>
        <location evidence="10">Cell membrane</location>
        <topology evidence="10">Multi-pass membrane protein</topology>
    </subcellularLocation>
    <subcellularLocation>
        <location evidence="10">Bacterial flagellum basal body</location>
    </subcellularLocation>
</comment>
<dbReference type="GO" id="GO:0044780">
    <property type="term" value="P:bacterial-type flagellum assembly"/>
    <property type="evidence" value="ECO:0007669"/>
    <property type="project" value="UniProtKB-UniRule"/>
</dbReference>